<organism evidence="2 3">
    <name type="scientific">Halteria grandinella</name>
    <dbReference type="NCBI Taxonomy" id="5974"/>
    <lineage>
        <taxon>Eukaryota</taxon>
        <taxon>Sar</taxon>
        <taxon>Alveolata</taxon>
        <taxon>Ciliophora</taxon>
        <taxon>Intramacronucleata</taxon>
        <taxon>Spirotrichea</taxon>
        <taxon>Stichotrichia</taxon>
        <taxon>Sporadotrichida</taxon>
        <taxon>Halteriidae</taxon>
        <taxon>Halteria</taxon>
    </lineage>
</organism>
<protein>
    <submittedName>
        <fullName evidence="2">Uncharacterized protein</fullName>
    </submittedName>
</protein>
<keyword evidence="1" id="KW-0472">Membrane</keyword>
<keyword evidence="3" id="KW-1185">Reference proteome</keyword>
<evidence type="ECO:0000313" key="2">
    <source>
        <dbReference type="EMBL" id="TNV73099.1"/>
    </source>
</evidence>
<comment type="caution">
    <text evidence="2">The sequence shown here is derived from an EMBL/GenBank/DDBJ whole genome shotgun (WGS) entry which is preliminary data.</text>
</comment>
<evidence type="ECO:0000256" key="1">
    <source>
        <dbReference type="SAM" id="Phobius"/>
    </source>
</evidence>
<dbReference type="AlphaFoldDB" id="A0A8J8SWB9"/>
<reference evidence="2" key="1">
    <citation type="submission" date="2019-06" db="EMBL/GenBank/DDBJ databases">
        <authorList>
            <person name="Zheng W."/>
        </authorList>
    </citation>
    <scope>NUCLEOTIDE SEQUENCE</scope>
    <source>
        <strain evidence="2">QDHG01</strain>
    </source>
</reference>
<name>A0A8J8SWB9_HALGN</name>
<gene>
    <name evidence="2" type="ORF">FGO68_gene2220</name>
</gene>
<keyword evidence="1" id="KW-0812">Transmembrane</keyword>
<sequence length="181" mass="20937">MDSIFAGTYLYKLFTWQHPPLTQYATIIFAHIFFYLYILREWSLLSMLSLYIIARILFSLIRPPTPIDKSGEWLTEESAKQLYTGLYIALNKFVQYMRNIIQVKGGMKAVAKAAAFMYASLLVKAVGDKVLVYLVFVGLLVKSKMPERPEKKEGEAETKNILLEQVWPLIPKYSDLQKKKE</sequence>
<feature type="transmembrane region" description="Helical" evidence="1">
    <location>
        <begin position="44"/>
        <end position="61"/>
    </location>
</feature>
<proteinExistence type="predicted"/>
<accession>A0A8J8SWB9</accession>
<dbReference type="EMBL" id="RRYP01019904">
    <property type="protein sequence ID" value="TNV73099.1"/>
    <property type="molecule type" value="Genomic_DNA"/>
</dbReference>
<feature type="transmembrane region" description="Helical" evidence="1">
    <location>
        <begin position="20"/>
        <end position="37"/>
    </location>
</feature>
<dbReference type="Proteomes" id="UP000785679">
    <property type="component" value="Unassembled WGS sequence"/>
</dbReference>
<feature type="transmembrane region" description="Helical" evidence="1">
    <location>
        <begin position="115"/>
        <end position="141"/>
    </location>
</feature>
<evidence type="ECO:0000313" key="3">
    <source>
        <dbReference type="Proteomes" id="UP000785679"/>
    </source>
</evidence>
<keyword evidence="1" id="KW-1133">Transmembrane helix</keyword>